<evidence type="ECO:0000313" key="2">
    <source>
        <dbReference type="Proteomes" id="UP001234202"/>
    </source>
</evidence>
<comment type="caution">
    <text evidence="1">The sequence shown here is derived from an EMBL/GenBank/DDBJ whole genome shotgun (WGS) entry which is preliminary data.</text>
</comment>
<keyword evidence="2" id="KW-1185">Reference proteome</keyword>
<dbReference type="EMBL" id="JASBWV010000009">
    <property type="protein sequence ID" value="KAJ9124822.1"/>
    <property type="molecule type" value="Genomic_DNA"/>
</dbReference>
<name>A0ACC2XLH5_9TREE</name>
<accession>A0ACC2XLH5</accession>
<organism evidence="1 2">
    <name type="scientific">Naganishia onofrii</name>
    <dbReference type="NCBI Taxonomy" id="1851511"/>
    <lineage>
        <taxon>Eukaryota</taxon>
        <taxon>Fungi</taxon>
        <taxon>Dikarya</taxon>
        <taxon>Basidiomycota</taxon>
        <taxon>Agaricomycotina</taxon>
        <taxon>Tremellomycetes</taxon>
        <taxon>Filobasidiales</taxon>
        <taxon>Filobasidiaceae</taxon>
        <taxon>Naganishia</taxon>
    </lineage>
</organism>
<protein>
    <submittedName>
        <fullName evidence="1">Uncharacterized protein</fullName>
    </submittedName>
</protein>
<reference evidence="1" key="1">
    <citation type="submission" date="2023-04" db="EMBL/GenBank/DDBJ databases">
        <title>Draft Genome sequencing of Naganishia species isolated from polar environments using Oxford Nanopore Technology.</title>
        <authorList>
            <person name="Leo P."/>
            <person name="Venkateswaran K."/>
        </authorList>
    </citation>
    <scope>NUCLEOTIDE SEQUENCE</scope>
    <source>
        <strain evidence="1">DBVPG 5303</strain>
    </source>
</reference>
<proteinExistence type="predicted"/>
<sequence>MCLVSASYLLNKSLRHDLFSPLLPSVYECATFPAVFTFRSLIFLAALLLPIDAHLGPSAGTSNGVANLLSLLAAHSTPPTGVAGATNVTAKGTPPTGYPPSGITPPTVYVLPRSVIFHISLSADHAAWLRTLPVPTTMSSFTPPSINHTASGAPPPDFSKLLSTLTSQAVANAGVSAGSPPILPPAAHPSFLATGGGAYAQSVPPPSINNALAKRDEIARRLAPGGTMTPPAPAFPSGNTGSPSRMPGYSSHSEPSMPPPGHSPSTSTSGRQLPVHPDRAAFARAEPPQSRGWSNDNDEYSRAGSGPSYSRGGGYGGYRGASDGPRGGGRGGRGGGRGGYSRDFGYDSSRSTGYPPAREQHGYAPPTAGAPIQSFEDADSNTRRYGMPQSSGGQESSQQMRGRAPLPPPQAGKDEFGRDMTAEEAAQADQGGYKRPRSPIGAAGREDGKRPKTEGTMAPGDAQGPSHGNPPAPSSSASTSGTTLETYDWTSFTPSDGTSWATLGEAWKRSNNGREPTQQELMFAFMNHQMSASGAGGAGNSQQQQMMSMMMSQMMGGSSDSGNTSGGGYAPPQRPYRSHDDTHQQARVSWDEEDGPYANFGRAARGRGGGGGFRGGRGGRGGGRGGFGGGGYGGGGYNDSYDGDNEYGNASGLEASDAVVLGGN</sequence>
<evidence type="ECO:0000313" key="1">
    <source>
        <dbReference type="EMBL" id="KAJ9124822.1"/>
    </source>
</evidence>
<gene>
    <name evidence="1" type="ORF">QFC24_003191</name>
</gene>
<dbReference type="Proteomes" id="UP001234202">
    <property type="component" value="Unassembled WGS sequence"/>
</dbReference>